<proteinExistence type="predicted"/>
<evidence type="ECO:0000313" key="3">
    <source>
        <dbReference type="Proteomes" id="UP000712600"/>
    </source>
</evidence>
<comment type="caution">
    <text evidence="2">The sequence shown here is derived from an EMBL/GenBank/DDBJ whole genome shotgun (WGS) entry which is preliminary data.</text>
</comment>
<organism evidence="2 3">
    <name type="scientific">Brassica cretica</name>
    <name type="common">Mustard</name>
    <dbReference type="NCBI Taxonomy" id="69181"/>
    <lineage>
        <taxon>Eukaryota</taxon>
        <taxon>Viridiplantae</taxon>
        <taxon>Streptophyta</taxon>
        <taxon>Embryophyta</taxon>
        <taxon>Tracheophyta</taxon>
        <taxon>Spermatophyta</taxon>
        <taxon>Magnoliopsida</taxon>
        <taxon>eudicotyledons</taxon>
        <taxon>Gunneridae</taxon>
        <taxon>Pentapetalae</taxon>
        <taxon>rosids</taxon>
        <taxon>malvids</taxon>
        <taxon>Brassicales</taxon>
        <taxon>Brassicaceae</taxon>
        <taxon>Brassiceae</taxon>
        <taxon>Brassica</taxon>
    </lineage>
</organism>
<reference evidence="2" key="1">
    <citation type="submission" date="2019-12" db="EMBL/GenBank/DDBJ databases">
        <title>Genome sequencing and annotation of Brassica cretica.</title>
        <authorList>
            <person name="Studholme D.J."/>
            <person name="Sarris P."/>
        </authorList>
    </citation>
    <scope>NUCLEOTIDE SEQUENCE</scope>
    <source>
        <strain evidence="2">PFS-109/04</strain>
        <tissue evidence="2">Leaf</tissue>
    </source>
</reference>
<dbReference type="AlphaFoldDB" id="A0A8S9PLQ7"/>
<protein>
    <submittedName>
        <fullName evidence="2">Uncharacterized protein</fullName>
    </submittedName>
</protein>
<gene>
    <name evidence="2" type="ORF">F2Q69_00050913</name>
</gene>
<dbReference type="Proteomes" id="UP000712600">
    <property type="component" value="Unassembled WGS sequence"/>
</dbReference>
<sequence length="232" mass="26129">MSGDKLFPQTLSELPFHRRPRSIFGDGFFSDGDCMHVTCGCGFSASIHHRKLYSSLIHRRSFYFSEIHRRSSSFAACMVVFFTSGAACSIRKYSGALGSVLERPAVSSMIGYTTLTYVLRDSPRRSVHLAVRAWDDLLETAARTGQTRRDPQGYEPAAEGPLPEPLQTEQTPYELSSSKVASILKRLEKTGTKAKEKDERNEKVLRARVKRLRRGHEKKLFGERSASLCYTV</sequence>
<accession>A0A8S9PLQ7</accession>
<dbReference type="EMBL" id="QGKX02001347">
    <property type="protein sequence ID" value="KAF3522084.1"/>
    <property type="molecule type" value="Genomic_DNA"/>
</dbReference>
<feature type="region of interest" description="Disordered" evidence="1">
    <location>
        <begin position="142"/>
        <end position="176"/>
    </location>
</feature>
<name>A0A8S9PLQ7_BRACR</name>
<feature type="compositionally biased region" description="Polar residues" evidence="1">
    <location>
        <begin position="167"/>
        <end position="176"/>
    </location>
</feature>
<evidence type="ECO:0000313" key="2">
    <source>
        <dbReference type="EMBL" id="KAF3522084.1"/>
    </source>
</evidence>
<evidence type="ECO:0000256" key="1">
    <source>
        <dbReference type="SAM" id="MobiDB-lite"/>
    </source>
</evidence>